<feature type="region of interest" description="Disordered" evidence="1">
    <location>
        <begin position="49"/>
        <end position="68"/>
    </location>
</feature>
<dbReference type="Proteomes" id="UP001412067">
    <property type="component" value="Unassembled WGS sequence"/>
</dbReference>
<gene>
    <name evidence="2" type="ORF">KSP40_PGU005420</name>
</gene>
<proteinExistence type="predicted"/>
<protein>
    <submittedName>
        <fullName evidence="2">Uncharacterized protein</fullName>
    </submittedName>
</protein>
<organism evidence="2 3">
    <name type="scientific">Platanthera guangdongensis</name>
    <dbReference type="NCBI Taxonomy" id="2320717"/>
    <lineage>
        <taxon>Eukaryota</taxon>
        <taxon>Viridiplantae</taxon>
        <taxon>Streptophyta</taxon>
        <taxon>Embryophyta</taxon>
        <taxon>Tracheophyta</taxon>
        <taxon>Spermatophyta</taxon>
        <taxon>Magnoliopsida</taxon>
        <taxon>Liliopsida</taxon>
        <taxon>Asparagales</taxon>
        <taxon>Orchidaceae</taxon>
        <taxon>Orchidoideae</taxon>
        <taxon>Orchideae</taxon>
        <taxon>Orchidinae</taxon>
        <taxon>Platanthera</taxon>
    </lineage>
</organism>
<keyword evidence="3" id="KW-1185">Reference proteome</keyword>
<reference evidence="2 3" key="1">
    <citation type="journal article" date="2022" name="Nat. Plants">
        <title>Genomes of leafy and leafless Platanthera orchids illuminate the evolution of mycoheterotrophy.</title>
        <authorList>
            <person name="Li M.H."/>
            <person name="Liu K.W."/>
            <person name="Li Z."/>
            <person name="Lu H.C."/>
            <person name="Ye Q.L."/>
            <person name="Zhang D."/>
            <person name="Wang J.Y."/>
            <person name="Li Y.F."/>
            <person name="Zhong Z.M."/>
            <person name="Liu X."/>
            <person name="Yu X."/>
            <person name="Liu D.K."/>
            <person name="Tu X.D."/>
            <person name="Liu B."/>
            <person name="Hao Y."/>
            <person name="Liao X.Y."/>
            <person name="Jiang Y.T."/>
            <person name="Sun W.H."/>
            <person name="Chen J."/>
            <person name="Chen Y.Q."/>
            <person name="Ai Y."/>
            <person name="Zhai J.W."/>
            <person name="Wu S.S."/>
            <person name="Zhou Z."/>
            <person name="Hsiao Y.Y."/>
            <person name="Wu W.L."/>
            <person name="Chen Y.Y."/>
            <person name="Lin Y.F."/>
            <person name="Hsu J.L."/>
            <person name="Li C.Y."/>
            <person name="Wang Z.W."/>
            <person name="Zhao X."/>
            <person name="Zhong W.Y."/>
            <person name="Ma X.K."/>
            <person name="Ma L."/>
            <person name="Huang J."/>
            <person name="Chen G.Z."/>
            <person name="Huang M.Z."/>
            <person name="Huang L."/>
            <person name="Peng D.H."/>
            <person name="Luo Y.B."/>
            <person name="Zou S.Q."/>
            <person name="Chen S.P."/>
            <person name="Lan S."/>
            <person name="Tsai W.C."/>
            <person name="Van de Peer Y."/>
            <person name="Liu Z.J."/>
        </authorList>
    </citation>
    <scope>NUCLEOTIDE SEQUENCE [LARGE SCALE GENOMIC DNA]</scope>
    <source>
        <strain evidence="2">Lor288</strain>
    </source>
</reference>
<comment type="caution">
    <text evidence="2">The sequence shown here is derived from an EMBL/GenBank/DDBJ whole genome shotgun (WGS) entry which is preliminary data.</text>
</comment>
<name>A0ABR2MC78_9ASPA</name>
<accession>A0ABR2MC78</accession>
<evidence type="ECO:0000313" key="2">
    <source>
        <dbReference type="EMBL" id="KAK8961799.1"/>
    </source>
</evidence>
<evidence type="ECO:0000256" key="1">
    <source>
        <dbReference type="SAM" id="MobiDB-lite"/>
    </source>
</evidence>
<sequence>MPPAAHTYTAGKHCFYYRHCRPSRNRPVVFGGLFTNRKILPSSTFEGDTLSGGCQRKPRPSTTIHFCD</sequence>
<dbReference type="EMBL" id="JBBWWR010000009">
    <property type="protein sequence ID" value="KAK8961799.1"/>
    <property type="molecule type" value="Genomic_DNA"/>
</dbReference>
<evidence type="ECO:0000313" key="3">
    <source>
        <dbReference type="Proteomes" id="UP001412067"/>
    </source>
</evidence>